<dbReference type="PRINTS" id="PR00452">
    <property type="entry name" value="SH3DOMAIN"/>
</dbReference>
<feature type="domain" description="SH3" evidence="7">
    <location>
        <begin position="212"/>
        <end position="273"/>
    </location>
</feature>
<keyword evidence="9" id="KW-1185">Reference proteome</keyword>
<keyword evidence="2 3" id="KW-0727">SH2 domain</keyword>
<name>A0ABR1DDH1_NECAM</name>
<keyword evidence="5" id="KW-0472">Membrane</keyword>
<dbReference type="InterPro" id="IPR036860">
    <property type="entry name" value="SH2_dom_sf"/>
</dbReference>
<evidence type="ECO:0000259" key="7">
    <source>
        <dbReference type="PROSITE" id="PS50002"/>
    </source>
</evidence>
<evidence type="ECO:0000256" key="5">
    <source>
        <dbReference type="SAM" id="Phobius"/>
    </source>
</evidence>
<dbReference type="InterPro" id="IPR036028">
    <property type="entry name" value="SH3-like_dom_sf"/>
</dbReference>
<dbReference type="Proteomes" id="UP001303046">
    <property type="component" value="Unassembled WGS sequence"/>
</dbReference>
<evidence type="ECO:0000256" key="2">
    <source>
        <dbReference type="ARBA" id="ARBA00022999"/>
    </source>
</evidence>
<dbReference type="PANTHER" id="PTHR19969">
    <property type="entry name" value="SH2-SH3 ADAPTOR PROTEIN-RELATED"/>
    <property type="match status" value="1"/>
</dbReference>
<dbReference type="SMART" id="SM00326">
    <property type="entry name" value="SH3"/>
    <property type="match status" value="2"/>
</dbReference>
<dbReference type="InterPro" id="IPR051184">
    <property type="entry name" value="Tyrosine-phos_adapter"/>
</dbReference>
<dbReference type="SUPFAM" id="SSF55550">
    <property type="entry name" value="SH2 domain"/>
    <property type="match status" value="1"/>
</dbReference>
<feature type="domain" description="SH2" evidence="6">
    <location>
        <begin position="13"/>
        <end position="109"/>
    </location>
</feature>
<dbReference type="PROSITE" id="PS50001">
    <property type="entry name" value="SH2"/>
    <property type="match status" value="1"/>
</dbReference>
<keyword evidence="1 4" id="KW-0728">SH3 domain</keyword>
<dbReference type="SUPFAM" id="SSF50044">
    <property type="entry name" value="SH3-domain"/>
    <property type="match status" value="2"/>
</dbReference>
<dbReference type="Pfam" id="PF00017">
    <property type="entry name" value="SH2"/>
    <property type="match status" value="1"/>
</dbReference>
<evidence type="ECO:0000313" key="8">
    <source>
        <dbReference type="EMBL" id="KAK6748300.1"/>
    </source>
</evidence>
<dbReference type="Pfam" id="PF00018">
    <property type="entry name" value="SH3_1"/>
    <property type="match status" value="1"/>
</dbReference>
<proteinExistence type="predicted"/>
<accession>A0ABR1DDH1</accession>
<evidence type="ECO:0000259" key="6">
    <source>
        <dbReference type="PROSITE" id="PS50001"/>
    </source>
</evidence>
<evidence type="ECO:0008006" key="10">
    <source>
        <dbReference type="Google" id="ProtNLM"/>
    </source>
</evidence>
<evidence type="ECO:0000256" key="1">
    <source>
        <dbReference type="ARBA" id="ARBA00022443"/>
    </source>
</evidence>
<dbReference type="PANTHER" id="PTHR19969:SF5">
    <property type="entry name" value="CRK-LIKE PROTEIN"/>
    <property type="match status" value="1"/>
</dbReference>
<dbReference type="SMART" id="SM00252">
    <property type="entry name" value="SH2"/>
    <property type="match status" value="1"/>
</dbReference>
<dbReference type="PROSITE" id="PS50002">
    <property type="entry name" value="SH3"/>
    <property type="match status" value="2"/>
</dbReference>
<dbReference type="Gene3D" id="2.30.30.40">
    <property type="entry name" value="SH3 Domains"/>
    <property type="match status" value="2"/>
</dbReference>
<evidence type="ECO:0000313" key="9">
    <source>
        <dbReference type="Proteomes" id="UP001303046"/>
    </source>
</evidence>
<dbReference type="EMBL" id="JAVFWL010000004">
    <property type="protein sequence ID" value="KAK6748300.1"/>
    <property type="molecule type" value="Genomic_DNA"/>
</dbReference>
<protein>
    <recommendedName>
        <fullName evidence="10">SH3 domain protein</fullName>
    </recommendedName>
</protein>
<evidence type="ECO:0000256" key="3">
    <source>
        <dbReference type="PROSITE-ProRule" id="PRU00191"/>
    </source>
</evidence>
<dbReference type="InterPro" id="IPR000980">
    <property type="entry name" value="SH2"/>
</dbReference>
<dbReference type="Pfam" id="PF07653">
    <property type="entry name" value="SH3_2"/>
    <property type="match status" value="1"/>
</dbReference>
<dbReference type="InterPro" id="IPR001452">
    <property type="entry name" value="SH3_domain"/>
</dbReference>
<feature type="transmembrane region" description="Helical" evidence="5">
    <location>
        <begin position="261"/>
        <end position="281"/>
    </location>
</feature>
<keyword evidence="5" id="KW-1133">Transmembrane helix</keyword>
<dbReference type="Gene3D" id="3.30.505.10">
    <property type="entry name" value="SH2 domain"/>
    <property type="match status" value="1"/>
</dbReference>
<comment type="caution">
    <text evidence="8">The sequence shown here is derived from an EMBL/GenBank/DDBJ whole genome shotgun (WGS) entry which is preliminary data.</text>
</comment>
<gene>
    <name evidence="8" type="primary">Necator_chrIV.g14411</name>
    <name evidence="8" type="ORF">RB195_001117</name>
</gene>
<evidence type="ECO:0000256" key="4">
    <source>
        <dbReference type="PROSITE-ProRule" id="PRU00192"/>
    </source>
</evidence>
<reference evidence="8 9" key="1">
    <citation type="submission" date="2023-08" db="EMBL/GenBank/DDBJ databases">
        <title>A Necator americanus chromosomal reference genome.</title>
        <authorList>
            <person name="Ilik V."/>
            <person name="Petrzelkova K.J."/>
            <person name="Pardy F."/>
            <person name="Fuh T."/>
            <person name="Niatou-Singa F.S."/>
            <person name="Gouil Q."/>
            <person name="Baker L."/>
            <person name="Ritchie M.E."/>
            <person name="Jex A.R."/>
            <person name="Gazzola D."/>
            <person name="Li H."/>
            <person name="Toshio Fujiwara R."/>
            <person name="Zhan B."/>
            <person name="Aroian R.V."/>
            <person name="Pafco B."/>
            <person name="Schwarz E.M."/>
        </authorList>
    </citation>
    <scope>NUCLEOTIDE SEQUENCE [LARGE SCALE GENOMIC DNA]</scope>
    <source>
        <strain evidence="8 9">Aroian</strain>
        <tissue evidence="8">Whole animal</tissue>
    </source>
</reference>
<sequence length="299" mass="33794">MSASFDPYDWASFYFGKMGREEAARLLSEAEVTIGTFLLRDSSRPGDYSLSVRESDEENKVRHYLIEEKYAENGVKLVKIADHDFMDIPTLLNHFKIHILDKTSLTVPYRKGQIEQVVGLYRFEGERDTDLPFEAGEMLEIIGKPEAEWWQARNALNATGLVPAIYVRPVDEANDRHLKGQSQSSLGSSVGEERFSGISTNSDPIEDRYEPPLPAVAKAIYDRQPNAYDPTQLKLKKGQMVRITKKLTNGMYEGELDGRIGIVPFTAIVLLTKVFIIGCVLRNVFTFQAQKFACLMTID</sequence>
<organism evidence="8 9">
    <name type="scientific">Necator americanus</name>
    <name type="common">Human hookworm</name>
    <dbReference type="NCBI Taxonomy" id="51031"/>
    <lineage>
        <taxon>Eukaryota</taxon>
        <taxon>Metazoa</taxon>
        <taxon>Ecdysozoa</taxon>
        <taxon>Nematoda</taxon>
        <taxon>Chromadorea</taxon>
        <taxon>Rhabditida</taxon>
        <taxon>Rhabditina</taxon>
        <taxon>Rhabditomorpha</taxon>
        <taxon>Strongyloidea</taxon>
        <taxon>Ancylostomatidae</taxon>
        <taxon>Bunostominae</taxon>
        <taxon>Necator</taxon>
    </lineage>
</organism>
<dbReference type="PRINTS" id="PR00401">
    <property type="entry name" value="SH2DOMAIN"/>
</dbReference>
<feature type="domain" description="SH3" evidence="7">
    <location>
        <begin position="112"/>
        <end position="172"/>
    </location>
</feature>
<keyword evidence="5" id="KW-0812">Transmembrane</keyword>